<dbReference type="PANTHER" id="PTHR48094:SF11">
    <property type="entry name" value="GLUTATHIONE-INDEPENDENT GLYOXALASE HSP31-RELATED"/>
    <property type="match status" value="1"/>
</dbReference>
<dbReference type="GO" id="GO:0019243">
    <property type="term" value="P:methylglyoxal catabolic process to D-lactate via S-lactoyl-glutathione"/>
    <property type="evidence" value="ECO:0007669"/>
    <property type="project" value="TreeGrafter"/>
</dbReference>
<dbReference type="InterPro" id="IPR002818">
    <property type="entry name" value="DJ-1/PfpI"/>
</dbReference>
<dbReference type="CDD" id="cd03141">
    <property type="entry name" value="GATase1_Hsp31_like"/>
    <property type="match status" value="1"/>
</dbReference>
<evidence type="ECO:0000259" key="4">
    <source>
        <dbReference type="Pfam" id="PF01965"/>
    </source>
</evidence>
<evidence type="ECO:0000313" key="5">
    <source>
        <dbReference type="EMBL" id="OLF08832.1"/>
    </source>
</evidence>
<dbReference type="GO" id="GO:0016740">
    <property type="term" value="F:transferase activity"/>
    <property type="evidence" value="ECO:0007669"/>
    <property type="project" value="UniProtKB-KW"/>
</dbReference>
<reference evidence="5 6" key="1">
    <citation type="submission" date="2016-12" db="EMBL/GenBank/DDBJ databases">
        <title>The draft genome sequence of Actinophytocola xinjiangensis.</title>
        <authorList>
            <person name="Wang W."/>
            <person name="Yuan L."/>
        </authorList>
    </citation>
    <scope>NUCLEOTIDE SEQUENCE [LARGE SCALE GENOMIC DNA]</scope>
    <source>
        <strain evidence="5 6">CGMCC 4.4663</strain>
    </source>
</reference>
<dbReference type="GO" id="GO:0005737">
    <property type="term" value="C:cytoplasm"/>
    <property type="evidence" value="ECO:0007669"/>
    <property type="project" value="TreeGrafter"/>
</dbReference>
<gene>
    <name evidence="5" type="ORF">BLA60_22810</name>
</gene>
<keyword evidence="5" id="KW-0315">Glutamine amidotransferase</keyword>
<keyword evidence="5" id="KW-0808">Transferase</keyword>
<dbReference type="GO" id="GO:0019172">
    <property type="term" value="F:glyoxalase III activity"/>
    <property type="evidence" value="ECO:0007669"/>
    <property type="project" value="TreeGrafter"/>
</dbReference>
<dbReference type="SUPFAM" id="SSF52317">
    <property type="entry name" value="Class I glutamine amidotransferase-like"/>
    <property type="match status" value="1"/>
</dbReference>
<evidence type="ECO:0000313" key="6">
    <source>
        <dbReference type="Proteomes" id="UP000185696"/>
    </source>
</evidence>
<keyword evidence="6" id="KW-1185">Reference proteome</keyword>
<dbReference type="Pfam" id="PF01965">
    <property type="entry name" value="DJ-1_PfpI"/>
    <property type="match status" value="1"/>
</dbReference>
<dbReference type="OrthoDB" id="9792284at2"/>
<dbReference type="AlphaFoldDB" id="A0A7Z1AX90"/>
<dbReference type="InterPro" id="IPR050325">
    <property type="entry name" value="Prot/Nucl_acid_deglycase"/>
</dbReference>
<organism evidence="5 6">
    <name type="scientific">Actinophytocola xinjiangensis</name>
    <dbReference type="NCBI Taxonomy" id="485602"/>
    <lineage>
        <taxon>Bacteria</taxon>
        <taxon>Bacillati</taxon>
        <taxon>Actinomycetota</taxon>
        <taxon>Actinomycetes</taxon>
        <taxon>Pseudonocardiales</taxon>
        <taxon>Pseudonocardiaceae</taxon>
    </lineage>
</organism>
<sequence>MPGGTMGRILLAVSSHDVLGDTGQPTGYSVSEAAHPYRVFVDAGYEVDFVSVRGGLPPAVVFDGEENDPEVQAYLADETIQAALAATPPASEVSAEGYDAIFYAGGHGAMWDFPDSPDLARLAMDIYAAGGIVSAVCHGPAALVNLRLPDGRYLVEGKRVSSFTNEEEDSLGLVHVMPFLLEDRLKERGGLHGKSGNFVAHTSTDDRVITGQNPPSAAIVAELVVRELKNTAS</sequence>
<protein>
    <submittedName>
        <fullName evidence="5">Type 1 glutamine amidotransferase domain-containing protein</fullName>
    </submittedName>
</protein>
<evidence type="ECO:0000256" key="2">
    <source>
        <dbReference type="ARBA" id="ARBA00023239"/>
    </source>
</evidence>
<feature type="domain" description="DJ-1/PfpI" evidence="4">
    <location>
        <begin position="29"/>
        <end position="152"/>
    </location>
</feature>
<evidence type="ECO:0000256" key="1">
    <source>
        <dbReference type="ARBA" id="ARBA00023016"/>
    </source>
</evidence>
<comment type="similarity">
    <text evidence="3">Belongs to the peptidase C56 family. HSP31-like subfamily.</text>
</comment>
<dbReference type="PANTHER" id="PTHR48094">
    <property type="entry name" value="PROTEIN/NUCLEIC ACID DEGLYCASE DJ-1-RELATED"/>
    <property type="match status" value="1"/>
</dbReference>
<dbReference type="InterPro" id="IPR029062">
    <property type="entry name" value="Class_I_gatase-like"/>
</dbReference>
<dbReference type="Proteomes" id="UP000185696">
    <property type="component" value="Unassembled WGS sequence"/>
</dbReference>
<keyword evidence="2" id="KW-0456">Lyase</keyword>
<evidence type="ECO:0000256" key="3">
    <source>
        <dbReference type="ARBA" id="ARBA00038493"/>
    </source>
</evidence>
<comment type="caution">
    <text evidence="5">The sequence shown here is derived from an EMBL/GenBank/DDBJ whole genome shotgun (WGS) entry which is preliminary data.</text>
</comment>
<accession>A0A7Z1AX90</accession>
<dbReference type="EMBL" id="MSIF01000011">
    <property type="protein sequence ID" value="OLF08832.1"/>
    <property type="molecule type" value="Genomic_DNA"/>
</dbReference>
<dbReference type="Gene3D" id="3.40.50.880">
    <property type="match status" value="1"/>
</dbReference>
<name>A0A7Z1AX90_9PSEU</name>
<proteinExistence type="inferred from homology"/>
<keyword evidence="1" id="KW-0346">Stress response</keyword>